<evidence type="ECO:0000313" key="2">
    <source>
        <dbReference type="EMBL" id="PRY48127.1"/>
    </source>
</evidence>
<evidence type="ECO:0000313" key="3">
    <source>
        <dbReference type="Proteomes" id="UP000239210"/>
    </source>
</evidence>
<dbReference type="EMBL" id="PVTG01000010">
    <property type="protein sequence ID" value="PRY48127.1"/>
    <property type="molecule type" value="Genomic_DNA"/>
</dbReference>
<feature type="region of interest" description="Disordered" evidence="1">
    <location>
        <begin position="72"/>
        <end position="92"/>
    </location>
</feature>
<dbReference type="AlphaFoldDB" id="A0A2T0TR50"/>
<keyword evidence="3" id="KW-1185">Reference proteome</keyword>
<accession>A0A2T0TR50</accession>
<organism evidence="2 3">
    <name type="scientific">Geodermatophilus tzadiensis</name>
    <dbReference type="NCBI Taxonomy" id="1137988"/>
    <lineage>
        <taxon>Bacteria</taxon>
        <taxon>Bacillati</taxon>
        <taxon>Actinomycetota</taxon>
        <taxon>Actinomycetes</taxon>
        <taxon>Geodermatophilales</taxon>
        <taxon>Geodermatophilaceae</taxon>
        <taxon>Geodermatophilus</taxon>
    </lineage>
</organism>
<evidence type="ECO:0000256" key="1">
    <source>
        <dbReference type="SAM" id="MobiDB-lite"/>
    </source>
</evidence>
<proteinExistence type="predicted"/>
<protein>
    <submittedName>
        <fullName evidence="2">Uncharacterized protein</fullName>
    </submittedName>
</protein>
<reference evidence="2 3" key="1">
    <citation type="submission" date="2018-03" db="EMBL/GenBank/DDBJ databases">
        <title>Genomic Encyclopedia of Archaeal and Bacterial Type Strains, Phase II (KMG-II): from individual species to whole genera.</title>
        <authorList>
            <person name="Goeker M."/>
        </authorList>
    </citation>
    <scope>NUCLEOTIDE SEQUENCE [LARGE SCALE GENOMIC DNA]</scope>
    <source>
        <strain evidence="2 3">DSM 45416</strain>
    </source>
</reference>
<comment type="caution">
    <text evidence="2">The sequence shown here is derived from an EMBL/GenBank/DDBJ whole genome shotgun (WGS) entry which is preliminary data.</text>
</comment>
<gene>
    <name evidence="2" type="ORF">LY71_11013</name>
</gene>
<dbReference type="Proteomes" id="UP000239210">
    <property type="component" value="Unassembled WGS sequence"/>
</dbReference>
<sequence>MLHDLAARPLPELCDTSSSAWSTTAPTTSHWLPSACTARTGFDPTEAPRASDVRHTTARAGMRRLVHHSVLRPRTRAKPHHTAEGRVEESLDAVVAGTGNRCQAPLRRTSSSGDRVVRY</sequence>
<name>A0A2T0TR50_9ACTN</name>